<dbReference type="Pfam" id="PF13855">
    <property type="entry name" value="LRR_8"/>
    <property type="match status" value="1"/>
</dbReference>
<feature type="compositionally biased region" description="Low complexity" evidence="3">
    <location>
        <begin position="618"/>
        <end position="650"/>
    </location>
</feature>
<feature type="region of interest" description="Disordered" evidence="3">
    <location>
        <begin position="210"/>
        <end position="278"/>
    </location>
</feature>
<dbReference type="PANTHER" id="PTHR48051">
    <property type="match status" value="1"/>
</dbReference>
<gene>
    <name evidence="4" type="primary">SOG2</name>
    <name evidence="4" type="ORF">BG006_007656</name>
</gene>
<keyword evidence="5" id="KW-1185">Reference proteome</keyword>
<dbReference type="PANTHER" id="PTHR48051:SF46">
    <property type="entry name" value="LEUCINE RICH REPEAT-CONTAINING DOMAIN PROTEIN"/>
    <property type="match status" value="1"/>
</dbReference>
<accession>A0A9P5VKP1</accession>
<feature type="region of interest" description="Disordered" evidence="3">
    <location>
        <begin position="603"/>
        <end position="692"/>
    </location>
</feature>
<name>A0A9P5VKP1_9FUNG</name>
<keyword evidence="1" id="KW-0433">Leucine-rich repeat</keyword>
<sequence>MSQGDDGAAGAGGPNAMVGEETGGATSLMSLIHQRQDAAGSTQTLDLSYANLDVFPTEIEFLREVLEKLTMSHNSIRTLPLQLNMFTSLRYLNIRSNSIRIFPAVLCHLSSLEILDMSRNRIARFPDSFGNLMHLRVLSLSRNRIEVIPAYVGDMAQLQFLKIEQNPLTFPPSDIVDHSGEDMEGWLSRLKAFLSSHGTHDSQSKGAIQVEDGSATPTPTLQGPPLHQRTMRSTSSDSLVIPPTHRQSKSEPGLRLSIPNSNDRSVSRSAALSPEPTTHKVARVNSQHVNHNDDHYRFISHSRGVSGDSTSSFGSTTSNDGDKYSDVYFQRLASQPSLPNPLPSDKLRLVEAARGILFALSQIYRAVKQCVGCVTEEKLGLLFSRLLQNTSSSITQLILALDRFDSTAHTQVPDQNTCSEILRNCESNVVAFRKLVNMVQTQIRAISLAADARLVRNLVLQLHGALSEIRLAWDALVPLIQAASGESSTALVDPNHTHKDNKDHQPILQHSVLLSSSHHGHHQSHPFHHSPTMQATPTWHPIQMPQRSQNMSRTSNHSNHSVTNPHADEDEDTQLLLTVEHAIEAARRLIQSLTETCVTRFESHLNSPQLRPTHRNRSVSASPPRSSGSSGSSHSSGHNNSSSNGSNGSAKTVQDEQGRSLTMSPLQLSTDTSGSGAPSSAATSTSTSDSNPTLILSPLFSNSADCVPYSNGMCLSLPIDKGPNVMKTTTTTTTTTTTETPATTPNTGSTTSAGQNENSVPRAERRSTTGSHSKGPSRTYDPALPSIPQNEAPESGPSPKSQVSSTTPGGMVVTSRSASVSVGSSGGYVSSNHGTLSSSSLPSQGFLSGQGPHPHFQSSHPPSHLQPGTPGQYSSSPIAYPFVAGNTLNLPASQLWREMRDCLLQMTEIVKRLDLDLTMIRTEDHHPLHHHHQNHLNQHHVHHSAYHHPHHHTHGREGPHPYQHGVPPHNLSVPSESDSNALRRRFGMGISDFVKSVVVISTLVRQLSSTGPRSGAGSGGTGSFIMGPGDLSTTISTTTTTTTTTVSMSATPRVGSAGSGESNHLSPVTGSSNGLMPESSPESKVSSTSMSASSSTTGLALTASPEKAVGSSSYGQQPSHPPSHPYQHPLTRYQSQTSLLLAQQHKDQQQQQQPEIFSRLVTTNVSNLTKITKELTMRMPRSSFRDLMLPQSSPSAHPIITSSSSTSLSSSGGGAMGGGGSMMSHTNSFAGAGIGSGATSSLNGGLGGYGSGSGYSYGPAGASILALRKGSLI</sequence>
<feature type="compositionally biased region" description="Polar residues" evidence="3">
    <location>
        <begin position="1059"/>
        <end position="1074"/>
    </location>
</feature>
<dbReference type="Gene3D" id="3.80.10.10">
    <property type="entry name" value="Ribonuclease Inhibitor"/>
    <property type="match status" value="1"/>
</dbReference>
<dbReference type="InterPro" id="IPR032675">
    <property type="entry name" value="LRR_dom_sf"/>
</dbReference>
<evidence type="ECO:0000256" key="2">
    <source>
        <dbReference type="ARBA" id="ARBA00022737"/>
    </source>
</evidence>
<feature type="compositionally biased region" description="Low complexity" evidence="3">
    <location>
        <begin position="812"/>
        <end position="867"/>
    </location>
</feature>
<evidence type="ECO:0000313" key="4">
    <source>
        <dbReference type="EMBL" id="KAF9329238.1"/>
    </source>
</evidence>
<reference evidence="4" key="1">
    <citation type="journal article" date="2020" name="Fungal Divers.">
        <title>Resolving the Mortierellaceae phylogeny through synthesis of multi-gene phylogenetics and phylogenomics.</title>
        <authorList>
            <person name="Vandepol N."/>
            <person name="Liber J."/>
            <person name="Desiro A."/>
            <person name="Na H."/>
            <person name="Kennedy M."/>
            <person name="Barry K."/>
            <person name="Grigoriev I.V."/>
            <person name="Miller A.N."/>
            <person name="O'Donnell K."/>
            <person name="Stajich J.E."/>
            <person name="Bonito G."/>
        </authorList>
    </citation>
    <scope>NUCLEOTIDE SEQUENCE</scope>
    <source>
        <strain evidence="4">NVP1</strain>
    </source>
</reference>
<dbReference type="InterPro" id="IPR001611">
    <property type="entry name" value="Leu-rich_rpt"/>
</dbReference>
<feature type="compositionally biased region" description="Low complexity" evidence="3">
    <location>
        <begin position="728"/>
        <end position="754"/>
    </location>
</feature>
<feature type="compositionally biased region" description="Polar residues" evidence="3">
    <location>
        <begin position="545"/>
        <end position="564"/>
    </location>
</feature>
<evidence type="ECO:0000256" key="3">
    <source>
        <dbReference type="SAM" id="MobiDB-lite"/>
    </source>
</evidence>
<feature type="compositionally biased region" description="Low complexity" evidence="3">
    <location>
        <begin position="1023"/>
        <end position="1051"/>
    </location>
</feature>
<keyword evidence="2" id="KW-0677">Repeat</keyword>
<feature type="region of interest" description="Disordered" evidence="3">
    <location>
        <begin position="1191"/>
        <end position="1221"/>
    </location>
</feature>
<dbReference type="SMART" id="SM00369">
    <property type="entry name" value="LRR_TYP"/>
    <property type="match status" value="4"/>
</dbReference>
<evidence type="ECO:0000313" key="5">
    <source>
        <dbReference type="Proteomes" id="UP000696485"/>
    </source>
</evidence>
<feature type="compositionally biased region" description="Polar residues" evidence="3">
    <location>
        <begin position="659"/>
        <end position="668"/>
    </location>
</feature>
<protein>
    <submittedName>
        <fullName evidence="4">RAM signaling network component</fullName>
    </submittedName>
</protein>
<organism evidence="4 5">
    <name type="scientific">Podila minutissima</name>
    <dbReference type="NCBI Taxonomy" id="64525"/>
    <lineage>
        <taxon>Eukaryota</taxon>
        <taxon>Fungi</taxon>
        <taxon>Fungi incertae sedis</taxon>
        <taxon>Mucoromycota</taxon>
        <taxon>Mortierellomycotina</taxon>
        <taxon>Mortierellomycetes</taxon>
        <taxon>Mortierellales</taxon>
        <taxon>Mortierellaceae</taxon>
        <taxon>Podila</taxon>
    </lineage>
</organism>
<dbReference type="GO" id="GO:0005737">
    <property type="term" value="C:cytoplasm"/>
    <property type="evidence" value="ECO:0007669"/>
    <property type="project" value="TreeGrafter"/>
</dbReference>
<feature type="region of interest" description="Disordered" evidence="3">
    <location>
        <begin position="717"/>
        <end position="873"/>
    </location>
</feature>
<dbReference type="EMBL" id="JAAAUY010000493">
    <property type="protein sequence ID" value="KAF9329238.1"/>
    <property type="molecule type" value="Genomic_DNA"/>
</dbReference>
<feature type="region of interest" description="Disordered" evidence="3">
    <location>
        <begin position="1007"/>
        <end position="1129"/>
    </location>
</feature>
<feature type="compositionally biased region" description="Polar residues" evidence="3">
    <location>
        <begin position="798"/>
        <end position="808"/>
    </location>
</feature>
<dbReference type="PROSITE" id="PS51450">
    <property type="entry name" value="LRR"/>
    <property type="match status" value="1"/>
</dbReference>
<evidence type="ECO:0000256" key="1">
    <source>
        <dbReference type="ARBA" id="ARBA00022614"/>
    </source>
</evidence>
<feature type="region of interest" description="Disordered" evidence="3">
    <location>
        <begin position="942"/>
        <end position="978"/>
    </location>
</feature>
<dbReference type="Proteomes" id="UP000696485">
    <property type="component" value="Unassembled WGS sequence"/>
</dbReference>
<dbReference type="InterPro" id="IPR003591">
    <property type="entry name" value="Leu-rich_rpt_typical-subtyp"/>
</dbReference>
<dbReference type="Pfam" id="PF10428">
    <property type="entry name" value="SOG2"/>
    <property type="match status" value="1"/>
</dbReference>
<dbReference type="InterPro" id="IPR050216">
    <property type="entry name" value="LRR_domain-containing"/>
</dbReference>
<feature type="compositionally biased region" description="Low complexity" evidence="3">
    <location>
        <begin position="1079"/>
        <end position="1118"/>
    </location>
</feature>
<dbReference type="InterPro" id="IPR019487">
    <property type="entry name" value="RAM_signalling_pathway_SOG2"/>
</dbReference>
<comment type="caution">
    <text evidence="4">The sequence shown here is derived from an EMBL/GenBank/DDBJ whole genome shotgun (WGS) entry which is preliminary data.</text>
</comment>
<feature type="compositionally biased region" description="Low complexity" evidence="3">
    <location>
        <begin position="1192"/>
        <end position="1210"/>
    </location>
</feature>
<feature type="compositionally biased region" description="Basic residues" evidence="3">
    <location>
        <begin position="942"/>
        <end position="954"/>
    </location>
</feature>
<feature type="compositionally biased region" description="Polar residues" evidence="3">
    <location>
        <begin position="258"/>
        <end position="270"/>
    </location>
</feature>
<dbReference type="AlphaFoldDB" id="A0A9P5VKP1"/>
<feature type="compositionally biased region" description="Basic residues" evidence="3">
    <location>
        <begin position="518"/>
        <end position="528"/>
    </location>
</feature>
<feature type="compositionally biased region" description="Gly residues" evidence="3">
    <location>
        <begin position="1211"/>
        <end position="1221"/>
    </location>
</feature>
<feature type="region of interest" description="Disordered" evidence="3">
    <location>
        <begin position="516"/>
        <end position="569"/>
    </location>
</feature>
<dbReference type="SUPFAM" id="SSF52058">
    <property type="entry name" value="L domain-like"/>
    <property type="match status" value="1"/>
</dbReference>
<proteinExistence type="predicted"/>
<feature type="compositionally biased region" description="Low complexity" evidence="3">
    <location>
        <begin position="669"/>
        <end position="692"/>
    </location>
</feature>